<comment type="caution">
    <text evidence="2">The sequence shown here is derived from an EMBL/GenBank/DDBJ whole genome shotgun (WGS) entry which is preliminary data.</text>
</comment>
<dbReference type="Pfam" id="PF04112">
    <property type="entry name" value="Mak10"/>
    <property type="match status" value="1"/>
</dbReference>
<dbReference type="AlphaFoldDB" id="A0AAD5UF98"/>
<gene>
    <name evidence="2" type="primary">NAA35</name>
    <name evidence="2" type="ORF">HK103_007534</name>
</gene>
<dbReference type="PANTHER" id="PTHR21373:SF0">
    <property type="entry name" value="N-ALPHA-ACETYLTRANSFERASE 35, NATC AUXILIARY SUBUNIT"/>
    <property type="match status" value="1"/>
</dbReference>
<keyword evidence="3" id="KW-1185">Reference proteome</keyword>
<dbReference type="PANTHER" id="PTHR21373">
    <property type="entry name" value="GLUCOSE REPRESSIBLE PROTEIN MAK10"/>
    <property type="match status" value="1"/>
</dbReference>
<feature type="domain" description="NAA35-like N-terminal" evidence="1">
    <location>
        <begin position="22"/>
        <end position="87"/>
    </location>
</feature>
<sequence>MKPFTVDITKDFKEACSKLSLGELVVSEKFNSFTAMTAIPLMDPVMDTGMEYTPDTWTLDEAAKDLDLKQLVGLVDALFVSLLDHLNANERNQYAEYLLQIVLTEAVLAREIIKSSQIFFEEDFFPDLQGLDFAATEYDVLVGVFESLKLDFLKLDSNKQTKQQLIDRIEFHLKFIEILQTEQIDEQALKAFSKFDFNDGADMQNAFDYKFNRYLFTNTTPDQQKLSMMDGFKQWRELFDQLLEINRMKTNYTKVTHFNTDR</sequence>
<protein>
    <submittedName>
        <fullName evidence="2">N-alpha-acetyltransferase 35 NatC auxiliary subunit</fullName>
    </submittedName>
</protein>
<dbReference type="EMBL" id="JADGKB010000093">
    <property type="protein sequence ID" value="KAJ3254073.1"/>
    <property type="molecule type" value="Genomic_DNA"/>
</dbReference>
<evidence type="ECO:0000259" key="1">
    <source>
        <dbReference type="Pfam" id="PF04112"/>
    </source>
</evidence>
<accession>A0AAD5UF98</accession>
<proteinExistence type="predicted"/>
<dbReference type="GO" id="GO:0031417">
    <property type="term" value="C:NatC complex"/>
    <property type="evidence" value="ECO:0007669"/>
    <property type="project" value="InterPro"/>
</dbReference>
<evidence type="ECO:0000313" key="2">
    <source>
        <dbReference type="EMBL" id="KAJ3254073.1"/>
    </source>
</evidence>
<dbReference type="InterPro" id="IPR057983">
    <property type="entry name" value="NAA35-like_N"/>
</dbReference>
<dbReference type="Proteomes" id="UP001210925">
    <property type="component" value="Unassembled WGS sequence"/>
</dbReference>
<organism evidence="2 3">
    <name type="scientific">Boothiomyces macroporosus</name>
    <dbReference type="NCBI Taxonomy" id="261099"/>
    <lineage>
        <taxon>Eukaryota</taxon>
        <taxon>Fungi</taxon>
        <taxon>Fungi incertae sedis</taxon>
        <taxon>Chytridiomycota</taxon>
        <taxon>Chytridiomycota incertae sedis</taxon>
        <taxon>Chytridiomycetes</taxon>
        <taxon>Rhizophydiales</taxon>
        <taxon>Terramycetaceae</taxon>
        <taxon>Boothiomyces</taxon>
    </lineage>
</organism>
<evidence type="ECO:0000313" key="3">
    <source>
        <dbReference type="Proteomes" id="UP001210925"/>
    </source>
</evidence>
<dbReference type="InterPro" id="IPR007244">
    <property type="entry name" value="Naa35_N"/>
</dbReference>
<reference evidence="2" key="1">
    <citation type="submission" date="2020-05" db="EMBL/GenBank/DDBJ databases">
        <title>Phylogenomic resolution of chytrid fungi.</title>
        <authorList>
            <person name="Stajich J.E."/>
            <person name="Amses K."/>
            <person name="Simmons R."/>
            <person name="Seto K."/>
            <person name="Myers J."/>
            <person name="Bonds A."/>
            <person name="Quandt C.A."/>
            <person name="Barry K."/>
            <person name="Liu P."/>
            <person name="Grigoriev I."/>
            <person name="Longcore J.E."/>
            <person name="James T.Y."/>
        </authorList>
    </citation>
    <scope>NUCLEOTIDE SEQUENCE</scope>
    <source>
        <strain evidence="2">PLAUS21</strain>
    </source>
</reference>
<name>A0AAD5UF98_9FUNG</name>